<dbReference type="AlphaFoldDB" id="A0A4P2VH97"/>
<name>A0A4P2VH97_FLUSA</name>
<accession>A0A4P2VH97</accession>
<gene>
    <name evidence="1" type="ORF">JCM31447_00450</name>
</gene>
<reference evidence="1 2" key="1">
    <citation type="submission" date="2018-12" db="EMBL/GenBank/DDBJ databases">
        <title>Rubrispira sanarue gen. nov., sp., nov., a member of the order Silvanigrellales, isolated from a brackish lake in Hamamatsu Japan.</title>
        <authorList>
            <person name="Maejima Y."/>
            <person name="Iino T."/>
            <person name="Muraguchi Y."/>
            <person name="Fukuda K."/>
            <person name="Nojiri H."/>
            <person name="Ohkuma M."/>
            <person name="Moriuchi R."/>
            <person name="Dohra H."/>
            <person name="Kimbara K."/>
            <person name="Shintani M."/>
        </authorList>
    </citation>
    <scope>NUCLEOTIDE SEQUENCE [LARGE SCALE GENOMIC DNA]</scope>
    <source>
        <strain evidence="1 2">RF1110005</strain>
    </source>
</reference>
<evidence type="ECO:0000313" key="2">
    <source>
        <dbReference type="Proteomes" id="UP000291236"/>
    </source>
</evidence>
<dbReference type="RefSeq" id="WP_130605356.1">
    <property type="nucleotide sequence ID" value="NZ_AP019368.1"/>
</dbReference>
<dbReference type="Proteomes" id="UP000291236">
    <property type="component" value="Chromosome"/>
</dbReference>
<organism evidence="1 2">
    <name type="scientific">Fluviispira sanaruensis</name>
    <dbReference type="NCBI Taxonomy" id="2493639"/>
    <lineage>
        <taxon>Bacteria</taxon>
        <taxon>Pseudomonadati</taxon>
        <taxon>Bdellovibrionota</taxon>
        <taxon>Oligoflexia</taxon>
        <taxon>Silvanigrellales</taxon>
        <taxon>Silvanigrellaceae</taxon>
        <taxon>Fluviispira</taxon>
    </lineage>
</organism>
<dbReference type="KEGG" id="sbf:JCM31447_00450"/>
<protein>
    <submittedName>
        <fullName evidence="1">Uncharacterized protein</fullName>
    </submittedName>
</protein>
<keyword evidence="2" id="KW-1185">Reference proteome</keyword>
<proteinExistence type="predicted"/>
<dbReference type="EMBL" id="AP019368">
    <property type="protein sequence ID" value="BBH51628.1"/>
    <property type="molecule type" value="Genomic_DNA"/>
</dbReference>
<sequence>MTHFNNPKSFSEWAHLHFDTLKDSFCLCYYDFYEFKDSGLDLFEKYHIKKSIIVTAYFENEEII</sequence>
<evidence type="ECO:0000313" key="1">
    <source>
        <dbReference type="EMBL" id="BBH51628.1"/>
    </source>
</evidence>